<gene>
    <name evidence="3" type="ORF">A2Z33_00930</name>
</gene>
<keyword evidence="2" id="KW-0812">Transmembrane</keyword>
<accession>A0A1F5YNN8</accession>
<name>A0A1F5YNN8_9BACT</name>
<proteinExistence type="predicted"/>
<evidence type="ECO:0000313" key="3">
    <source>
        <dbReference type="EMBL" id="OGG01809.1"/>
    </source>
</evidence>
<evidence type="ECO:0000313" key="4">
    <source>
        <dbReference type="Proteomes" id="UP000178448"/>
    </source>
</evidence>
<protein>
    <submittedName>
        <fullName evidence="3">Uncharacterized protein</fullName>
    </submittedName>
</protein>
<dbReference type="STRING" id="1798374.A2Z33_00930"/>
<feature type="transmembrane region" description="Helical" evidence="2">
    <location>
        <begin position="48"/>
        <end position="68"/>
    </location>
</feature>
<dbReference type="Proteomes" id="UP000178448">
    <property type="component" value="Unassembled WGS sequence"/>
</dbReference>
<comment type="caution">
    <text evidence="3">The sequence shown here is derived from an EMBL/GenBank/DDBJ whole genome shotgun (WGS) entry which is preliminary data.</text>
</comment>
<dbReference type="EMBL" id="MFJD01000009">
    <property type="protein sequence ID" value="OGG01809.1"/>
    <property type="molecule type" value="Genomic_DNA"/>
</dbReference>
<feature type="compositionally biased region" description="Basic and acidic residues" evidence="1">
    <location>
        <begin position="1"/>
        <end position="10"/>
    </location>
</feature>
<reference evidence="3 4" key="1">
    <citation type="journal article" date="2016" name="Nat. Commun.">
        <title>Thousands of microbial genomes shed light on interconnected biogeochemical processes in an aquifer system.</title>
        <authorList>
            <person name="Anantharaman K."/>
            <person name="Brown C.T."/>
            <person name="Hug L.A."/>
            <person name="Sharon I."/>
            <person name="Castelle C.J."/>
            <person name="Probst A.J."/>
            <person name="Thomas B.C."/>
            <person name="Singh A."/>
            <person name="Wilkins M.J."/>
            <person name="Karaoz U."/>
            <person name="Brodie E.L."/>
            <person name="Williams K.H."/>
            <person name="Hubbard S.S."/>
            <person name="Banfield J.F."/>
        </authorList>
    </citation>
    <scope>NUCLEOTIDE SEQUENCE [LARGE SCALE GENOMIC DNA]</scope>
</reference>
<organism evidence="3 4">
    <name type="scientific">Candidatus Gottesmanbacteria bacterium RBG_16_52_11</name>
    <dbReference type="NCBI Taxonomy" id="1798374"/>
    <lineage>
        <taxon>Bacteria</taxon>
        <taxon>Candidatus Gottesmaniibacteriota</taxon>
    </lineage>
</organism>
<dbReference type="AlphaFoldDB" id="A0A1F5YNN8"/>
<keyword evidence="2" id="KW-0472">Membrane</keyword>
<feature type="region of interest" description="Disordered" evidence="1">
    <location>
        <begin position="1"/>
        <end position="34"/>
    </location>
</feature>
<keyword evidence="2" id="KW-1133">Transmembrane helix</keyword>
<evidence type="ECO:0000256" key="2">
    <source>
        <dbReference type="SAM" id="Phobius"/>
    </source>
</evidence>
<evidence type="ECO:0000256" key="1">
    <source>
        <dbReference type="SAM" id="MobiDB-lite"/>
    </source>
</evidence>
<sequence length="143" mass="14997">MSTENPKQKTDPAFVPLEAETAPPPQQIPETPLPAVKPLTPVRKGMTAWSILAISIIALSLFGLGILISARFLVKPPAVVPQPTGIPVTPTPVREINPIATTSAFLDLESAVNQLTGAVSSYSPQDSAAAPPVLDLPLGFSKR</sequence>